<dbReference type="Pfam" id="PF01161">
    <property type="entry name" value="PBP"/>
    <property type="match status" value="1"/>
</dbReference>
<comment type="caution">
    <text evidence="4">The sequence shown here is derived from an EMBL/GenBank/DDBJ whole genome shotgun (WGS) entry which is preliminary data.</text>
</comment>
<evidence type="ECO:0000313" key="3">
    <source>
        <dbReference type="EMBL" id="CAF3498487.1"/>
    </source>
</evidence>
<dbReference type="EMBL" id="CAJOBP010003629">
    <property type="protein sequence ID" value="CAF4412778.1"/>
    <property type="molecule type" value="Genomic_DNA"/>
</dbReference>
<comment type="similarity">
    <text evidence="1">Belongs to the phosphatidylethanolamine-binding protein family.</text>
</comment>
<dbReference type="Gene3D" id="3.90.280.10">
    <property type="entry name" value="PEBP-like"/>
    <property type="match status" value="1"/>
</dbReference>
<evidence type="ECO:0000313" key="4">
    <source>
        <dbReference type="EMBL" id="CAF3784727.1"/>
    </source>
</evidence>
<evidence type="ECO:0000256" key="1">
    <source>
        <dbReference type="ARBA" id="ARBA00007091"/>
    </source>
</evidence>
<dbReference type="Proteomes" id="UP000663825">
    <property type="component" value="Unassembled WGS sequence"/>
</dbReference>
<dbReference type="EMBL" id="CAJOBS010002851">
    <property type="protein sequence ID" value="CAF4836720.1"/>
    <property type="molecule type" value="Genomic_DNA"/>
</dbReference>
<dbReference type="PROSITE" id="PS01220">
    <property type="entry name" value="PBP"/>
    <property type="match status" value="1"/>
</dbReference>
<protein>
    <recommendedName>
        <fullName evidence="10">Phosphatidylethanolamine-binding protein</fullName>
    </recommendedName>
</protein>
<dbReference type="EMBL" id="CAJOBO010003657">
    <property type="protein sequence ID" value="CAF4499670.1"/>
    <property type="molecule type" value="Genomic_DNA"/>
</dbReference>
<evidence type="ECO:0000313" key="2">
    <source>
        <dbReference type="EMBL" id="CAF3248465.1"/>
    </source>
</evidence>
<dbReference type="InterPro" id="IPR035810">
    <property type="entry name" value="PEBP_euk"/>
</dbReference>
<dbReference type="PANTHER" id="PTHR11362">
    <property type="entry name" value="PHOSPHATIDYLETHANOLAMINE-BINDING PROTEIN"/>
    <property type="match status" value="1"/>
</dbReference>
<dbReference type="Proteomes" id="UP000663851">
    <property type="component" value="Unassembled WGS sequence"/>
</dbReference>
<dbReference type="InterPro" id="IPR036610">
    <property type="entry name" value="PEBP-like_sf"/>
</dbReference>
<dbReference type="EMBL" id="CAJNXB010002434">
    <property type="protein sequence ID" value="CAF3248465.1"/>
    <property type="molecule type" value="Genomic_DNA"/>
</dbReference>
<accession>A0A819AHL0</accession>
<evidence type="ECO:0000313" key="9">
    <source>
        <dbReference type="Proteomes" id="UP000663873"/>
    </source>
</evidence>
<dbReference type="Proteomes" id="UP000663838">
    <property type="component" value="Unassembled WGS sequence"/>
</dbReference>
<dbReference type="PANTHER" id="PTHR11362:SF82">
    <property type="entry name" value="PHOSPHATIDYLETHANOLAMINE-BINDING PROTEIN 4"/>
    <property type="match status" value="1"/>
</dbReference>
<dbReference type="OrthoDB" id="2506647at2759"/>
<evidence type="ECO:0000313" key="7">
    <source>
        <dbReference type="EMBL" id="CAF4836720.1"/>
    </source>
</evidence>
<dbReference type="Proteomes" id="UP000663865">
    <property type="component" value="Unassembled WGS sequence"/>
</dbReference>
<reference evidence="4" key="1">
    <citation type="submission" date="2021-02" db="EMBL/GenBank/DDBJ databases">
        <authorList>
            <person name="Nowell W R."/>
        </authorList>
    </citation>
    <scope>NUCLEOTIDE SEQUENCE</scope>
</reference>
<evidence type="ECO:0000313" key="6">
    <source>
        <dbReference type="EMBL" id="CAF4499670.1"/>
    </source>
</evidence>
<sequence>MINEISSDVSYLINQINEIINNKNILEIIYEDEKINGNNCLTKEQTQQKPTIKMSQHYQNNKYLTLIMIDPDAPSSDQPITGPFIHWMLTNFQENNEIDGLSICPYMGPGPRPGTGRHRYIFLLYESTEQIKEEKTFNDIPQRRKFPLMKFVSDNNLQLLDVTLFTVDAC</sequence>
<dbReference type="EMBL" id="CAJNYV010005842">
    <property type="protein sequence ID" value="CAF3784727.1"/>
    <property type="molecule type" value="Genomic_DNA"/>
</dbReference>
<organism evidence="4 8">
    <name type="scientific">Rotaria socialis</name>
    <dbReference type="NCBI Taxonomy" id="392032"/>
    <lineage>
        <taxon>Eukaryota</taxon>
        <taxon>Metazoa</taxon>
        <taxon>Spiralia</taxon>
        <taxon>Gnathifera</taxon>
        <taxon>Rotifera</taxon>
        <taxon>Eurotatoria</taxon>
        <taxon>Bdelloidea</taxon>
        <taxon>Philodinida</taxon>
        <taxon>Philodinidae</taxon>
        <taxon>Rotaria</taxon>
    </lineage>
</organism>
<keyword evidence="9" id="KW-1185">Reference proteome</keyword>
<dbReference type="InterPro" id="IPR001858">
    <property type="entry name" value="Phosphatidylethanolamine-bd_CS"/>
</dbReference>
<dbReference type="CDD" id="cd00866">
    <property type="entry name" value="PEBP_euk"/>
    <property type="match status" value="1"/>
</dbReference>
<dbReference type="Proteomes" id="UP000663833">
    <property type="component" value="Unassembled WGS sequence"/>
</dbReference>
<name>A0A819AHL0_9BILA</name>
<proteinExistence type="inferred from homology"/>
<dbReference type="Proteomes" id="UP000663873">
    <property type="component" value="Unassembled WGS sequence"/>
</dbReference>
<evidence type="ECO:0000313" key="5">
    <source>
        <dbReference type="EMBL" id="CAF4412778.1"/>
    </source>
</evidence>
<dbReference type="InterPro" id="IPR008914">
    <property type="entry name" value="PEBP"/>
</dbReference>
<dbReference type="AlphaFoldDB" id="A0A819AHL0"/>
<dbReference type="SUPFAM" id="SSF49777">
    <property type="entry name" value="PEBP-like"/>
    <property type="match status" value="1"/>
</dbReference>
<evidence type="ECO:0008006" key="10">
    <source>
        <dbReference type="Google" id="ProtNLM"/>
    </source>
</evidence>
<dbReference type="EMBL" id="CAJNYD010003318">
    <property type="protein sequence ID" value="CAF3498487.1"/>
    <property type="molecule type" value="Genomic_DNA"/>
</dbReference>
<gene>
    <name evidence="6" type="ORF">HFQ381_LOCUS27675</name>
    <name evidence="4" type="ORF">KIK155_LOCUS31542</name>
    <name evidence="3" type="ORF">LUA448_LOCUS25136</name>
    <name evidence="2" type="ORF">TIS948_LOCUS15062</name>
    <name evidence="7" type="ORF">TOA249_LOCUS25722</name>
    <name evidence="5" type="ORF">UJA718_LOCUS19952</name>
</gene>
<evidence type="ECO:0000313" key="8">
    <source>
        <dbReference type="Proteomes" id="UP000663865"/>
    </source>
</evidence>